<protein>
    <recommendedName>
        <fullName evidence="6">GDT1 family protein</fullName>
    </recommendedName>
</protein>
<evidence type="ECO:0000313" key="7">
    <source>
        <dbReference type="EMBL" id="KAK7245635.1"/>
    </source>
</evidence>
<keyword evidence="5" id="KW-0472">Membrane</keyword>
<comment type="caution">
    <text evidence="7">The sequence shown here is derived from an EMBL/GenBank/DDBJ whole genome shotgun (WGS) entry which is preliminary data.</text>
</comment>
<dbReference type="GO" id="GO:0016020">
    <property type="term" value="C:membrane"/>
    <property type="evidence" value="ECO:0007669"/>
    <property type="project" value="UniProtKB-SubCell"/>
</dbReference>
<dbReference type="Pfam" id="PF01169">
    <property type="entry name" value="GDT1"/>
    <property type="match status" value="1"/>
</dbReference>
<proteinExistence type="inferred from homology"/>
<dbReference type="Proteomes" id="UP001372338">
    <property type="component" value="Unassembled WGS sequence"/>
</dbReference>
<evidence type="ECO:0000256" key="4">
    <source>
        <dbReference type="ARBA" id="ARBA00022989"/>
    </source>
</evidence>
<keyword evidence="8" id="KW-1185">Reference proteome</keyword>
<evidence type="ECO:0000313" key="8">
    <source>
        <dbReference type="Proteomes" id="UP001372338"/>
    </source>
</evidence>
<dbReference type="InterPro" id="IPR001727">
    <property type="entry name" value="GDT1-like"/>
</dbReference>
<dbReference type="EMBL" id="JAYWIO010000008">
    <property type="protein sequence ID" value="KAK7245635.1"/>
    <property type="molecule type" value="Genomic_DNA"/>
</dbReference>
<evidence type="ECO:0000256" key="1">
    <source>
        <dbReference type="ARBA" id="ARBA00004141"/>
    </source>
</evidence>
<comment type="similarity">
    <text evidence="2 6">Belongs to the GDT1 family.</text>
</comment>
<evidence type="ECO:0000256" key="3">
    <source>
        <dbReference type="ARBA" id="ARBA00022692"/>
    </source>
</evidence>
<accession>A0AAN9E8M9</accession>
<keyword evidence="4" id="KW-1133">Transmembrane helix</keyword>
<reference evidence="7 8" key="1">
    <citation type="submission" date="2024-01" db="EMBL/GenBank/DDBJ databases">
        <title>The genomes of 5 underutilized Papilionoideae crops provide insights into root nodulation and disease resistanc.</title>
        <authorList>
            <person name="Yuan L."/>
        </authorList>
    </citation>
    <scope>NUCLEOTIDE SEQUENCE [LARGE SCALE GENOMIC DNA]</scope>
    <source>
        <strain evidence="7">ZHUSHIDOU_FW_LH</strain>
        <tissue evidence="7">Leaf</tissue>
    </source>
</reference>
<gene>
    <name evidence="7" type="ORF">RIF29_40483</name>
</gene>
<evidence type="ECO:0000256" key="5">
    <source>
        <dbReference type="ARBA" id="ARBA00023136"/>
    </source>
</evidence>
<sequence>MPVNGDFKRLEQRPFFSRFFSPIFLKGDKSQLATICLAADENPFGVVLGGILISLEPKIPQFLWGGL</sequence>
<comment type="subcellular location">
    <subcellularLocation>
        <location evidence="1 6">Membrane</location>
        <topology evidence="1 6">Multi-pass membrane protein</topology>
    </subcellularLocation>
</comment>
<organism evidence="7 8">
    <name type="scientific">Crotalaria pallida</name>
    <name type="common">Smooth rattlebox</name>
    <name type="synonym">Crotalaria striata</name>
    <dbReference type="NCBI Taxonomy" id="3830"/>
    <lineage>
        <taxon>Eukaryota</taxon>
        <taxon>Viridiplantae</taxon>
        <taxon>Streptophyta</taxon>
        <taxon>Embryophyta</taxon>
        <taxon>Tracheophyta</taxon>
        <taxon>Spermatophyta</taxon>
        <taxon>Magnoliopsida</taxon>
        <taxon>eudicotyledons</taxon>
        <taxon>Gunneridae</taxon>
        <taxon>Pentapetalae</taxon>
        <taxon>rosids</taxon>
        <taxon>fabids</taxon>
        <taxon>Fabales</taxon>
        <taxon>Fabaceae</taxon>
        <taxon>Papilionoideae</taxon>
        <taxon>50 kb inversion clade</taxon>
        <taxon>genistoids sensu lato</taxon>
        <taxon>core genistoids</taxon>
        <taxon>Crotalarieae</taxon>
        <taxon>Crotalaria</taxon>
    </lineage>
</organism>
<dbReference type="GO" id="GO:0046873">
    <property type="term" value="F:metal ion transmembrane transporter activity"/>
    <property type="evidence" value="ECO:0007669"/>
    <property type="project" value="InterPro"/>
</dbReference>
<dbReference type="AlphaFoldDB" id="A0AAN9E8M9"/>
<keyword evidence="3" id="KW-0812">Transmembrane</keyword>
<name>A0AAN9E8M9_CROPI</name>
<evidence type="ECO:0000256" key="6">
    <source>
        <dbReference type="RuleBase" id="RU365102"/>
    </source>
</evidence>
<evidence type="ECO:0000256" key="2">
    <source>
        <dbReference type="ARBA" id="ARBA00009190"/>
    </source>
</evidence>